<dbReference type="OrthoDB" id="9786954at2"/>
<dbReference type="GO" id="GO:0000162">
    <property type="term" value="P:L-tryptophan biosynthetic process"/>
    <property type="evidence" value="ECO:0007669"/>
    <property type="project" value="UniProtKB-UniRule"/>
</dbReference>
<evidence type="ECO:0000256" key="6">
    <source>
        <dbReference type="ARBA" id="ARBA00022822"/>
    </source>
</evidence>
<dbReference type="Proteomes" id="UP000094313">
    <property type="component" value="Chromosome"/>
</dbReference>
<evidence type="ECO:0000256" key="4">
    <source>
        <dbReference type="ARBA" id="ARBA00022272"/>
    </source>
</evidence>
<name>A0A1D7QIZ9_9SPHI</name>
<evidence type="ECO:0000256" key="7">
    <source>
        <dbReference type="ARBA" id="ARBA00023141"/>
    </source>
</evidence>
<dbReference type="KEGG" id="psty:BFS30_16540"/>
<dbReference type="Gene3D" id="3.20.20.70">
    <property type="entry name" value="Aldolase class I"/>
    <property type="match status" value="1"/>
</dbReference>
<evidence type="ECO:0000313" key="11">
    <source>
        <dbReference type="EMBL" id="AOM78641.1"/>
    </source>
</evidence>
<dbReference type="InterPro" id="IPR013785">
    <property type="entry name" value="Aldolase_TIM"/>
</dbReference>
<dbReference type="CDD" id="cd00405">
    <property type="entry name" value="PRAI"/>
    <property type="match status" value="1"/>
</dbReference>
<dbReference type="InterPro" id="IPR001240">
    <property type="entry name" value="PRAI_dom"/>
</dbReference>
<evidence type="ECO:0000256" key="8">
    <source>
        <dbReference type="ARBA" id="ARBA00023235"/>
    </source>
</evidence>
<dbReference type="InterPro" id="IPR044643">
    <property type="entry name" value="TrpF_fam"/>
</dbReference>
<evidence type="ECO:0000256" key="1">
    <source>
        <dbReference type="ARBA" id="ARBA00001164"/>
    </source>
</evidence>
<evidence type="ECO:0000256" key="3">
    <source>
        <dbReference type="ARBA" id="ARBA00012572"/>
    </source>
</evidence>
<keyword evidence="12" id="KW-1185">Reference proteome</keyword>
<keyword evidence="5 9" id="KW-0028">Amino-acid biosynthesis</keyword>
<protein>
    <recommendedName>
        <fullName evidence="4 9">N-(5'-phosphoribosyl)anthranilate isomerase</fullName>
        <shortName evidence="9">PRAI</shortName>
        <ecNumber evidence="3 9">5.3.1.24</ecNumber>
    </recommendedName>
</protein>
<evidence type="ECO:0000259" key="10">
    <source>
        <dbReference type="Pfam" id="PF00697"/>
    </source>
</evidence>
<comment type="catalytic activity">
    <reaction evidence="1 9">
        <text>N-(5-phospho-beta-D-ribosyl)anthranilate = 1-(2-carboxyphenylamino)-1-deoxy-D-ribulose 5-phosphate</text>
        <dbReference type="Rhea" id="RHEA:21540"/>
        <dbReference type="ChEBI" id="CHEBI:18277"/>
        <dbReference type="ChEBI" id="CHEBI:58613"/>
        <dbReference type="EC" id="5.3.1.24"/>
    </reaction>
</comment>
<comment type="pathway">
    <text evidence="2 9">Amino-acid biosynthesis; L-tryptophan biosynthesis; L-tryptophan from chorismate: step 3/5.</text>
</comment>
<reference evidence="11 12" key="1">
    <citation type="submission" date="2016-08" db="EMBL/GenBank/DDBJ databases">
        <authorList>
            <person name="Seilhamer J.J."/>
        </authorList>
    </citation>
    <scope>NUCLEOTIDE SEQUENCE [LARGE SCALE GENOMIC DNA]</scope>
    <source>
        <strain evidence="11 12">DX4</strain>
    </source>
</reference>
<dbReference type="EC" id="5.3.1.24" evidence="3 9"/>
<dbReference type="InterPro" id="IPR011060">
    <property type="entry name" value="RibuloseP-bd_barrel"/>
</dbReference>
<evidence type="ECO:0000313" key="12">
    <source>
        <dbReference type="Proteomes" id="UP000094313"/>
    </source>
</evidence>
<keyword evidence="8 9" id="KW-0413">Isomerase</keyword>
<dbReference type="AlphaFoldDB" id="A0A1D7QIZ9"/>
<sequence>MKKLLLKICGMLHPQNIAEVAASQPDYLGFIFFKGSKRYAGDLAPEVLNVLPESIQRTGVFVNEAAEVVLDLIEKYGLNAVQLHGGESPEYVGLLAQQVKARQPDFKIIKAFGIDAAFDFQQLQGYEKKVDYFLFDTQTPDHGGSGKKFDWTLLEKYTLDVPFFLSGGIGPESAAVLNAITDPRLFAVDVNSRFELEPGLKNTPELIEFKTKLSGVKS</sequence>
<evidence type="ECO:0000256" key="2">
    <source>
        <dbReference type="ARBA" id="ARBA00004664"/>
    </source>
</evidence>
<dbReference type="RefSeq" id="WP_069380306.1">
    <property type="nucleotide sequence ID" value="NZ_CP017141.1"/>
</dbReference>
<dbReference type="PANTHER" id="PTHR42894:SF1">
    <property type="entry name" value="N-(5'-PHOSPHORIBOSYL)ANTHRANILATE ISOMERASE"/>
    <property type="match status" value="1"/>
</dbReference>
<feature type="domain" description="N-(5'phosphoribosyl) anthranilate isomerase (PRAI)" evidence="10">
    <location>
        <begin position="6"/>
        <end position="209"/>
    </location>
</feature>
<comment type="similarity">
    <text evidence="9">Belongs to the TrpF family.</text>
</comment>
<proteinExistence type="inferred from homology"/>
<organism evidence="11 12">
    <name type="scientific">Pedobacter steynii</name>
    <dbReference type="NCBI Taxonomy" id="430522"/>
    <lineage>
        <taxon>Bacteria</taxon>
        <taxon>Pseudomonadati</taxon>
        <taxon>Bacteroidota</taxon>
        <taxon>Sphingobacteriia</taxon>
        <taxon>Sphingobacteriales</taxon>
        <taxon>Sphingobacteriaceae</taxon>
        <taxon>Pedobacter</taxon>
    </lineage>
</organism>
<evidence type="ECO:0000256" key="5">
    <source>
        <dbReference type="ARBA" id="ARBA00022605"/>
    </source>
</evidence>
<dbReference type="SUPFAM" id="SSF51366">
    <property type="entry name" value="Ribulose-phoshate binding barrel"/>
    <property type="match status" value="1"/>
</dbReference>
<dbReference type="HAMAP" id="MF_00135">
    <property type="entry name" value="PRAI"/>
    <property type="match status" value="1"/>
</dbReference>
<accession>A0A1D7QIZ9</accession>
<dbReference type="PANTHER" id="PTHR42894">
    <property type="entry name" value="N-(5'-PHOSPHORIBOSYL)ANTHRANILATE ISOMERASE"/>
    <property type="match status" value="1"/>
</dbReference>
<gene>
    <name evidence="9" type="primary">trpF</name>
    <name evidence="11" type="ORF">BFS30_16540</name>
</gene>
<dbReference type="UniPathway" id="UPA00035">
    <property type="reaction ID" value="UER00042"/>
</dbReference>
<dbReference type="EMBL" id="CP017141">
    <property type="protein sequence ID" value="AOM78641.1"/>
    <property type="molecule type" value="Genomic_DNA"/>
</dbReference>
<dbReference type="GO" id="GO:0004640">
    <property type="term" value="F:phosphoribosylanthranilate isomerase activity"/>
    <property type="evidence" value="ECO:0007669"/>
    <property type="project" value="UniProtKB-UniRule"/>
</dbReference>
<dbReference type="Pfam" id="PF00697">
    <property type="entry name" value="PRAI"/>
    <property type="match status" value="1"/>
</dbReference>
<keyword evidence="6 9" id="KW-0822">Tryptophan biosynthesis</keyword>
<keyword evidence="7 9" id="KW-0057">Aromatic amino acid biosynthesis</keyword>
<evidence type="ECO:0000256" key="9">
    <source>
        <dbReference type="HAMAP-Rule" id="MF_00135"/>
    </source>
</evidence>